<sequence length="594" mass="68742">MQEDLYEVFASSVEVDQSIFSDAFENLKTENYFDFLSKDDNQRGVNKYYLSNENIQKLNGGSIHFEKITNIIKIIKDHDFSRKIIPLSLTQKLEQIQLKKYQKILRLSNCQNSQFVQLPQIRDLSNIKNTTLIGANLVRCNLSGSEFENVNISGVNLNGAQLFNCKWENLKIDSLHQLTGHKDRINQLCFSPDDNQLAPCSNDDFICLWNVKRGKIRNVLQGKRWIKLICFSNIGTILAFNSYQFINLWNLKTMKQQRILVGRNRCINSVCFCPDGSTLASGGKDNSICLRDVKIGIKNSNQMVILMKFYKFVSLQMVPQQHLGAGITQSVYGKLRQGNKKPDQMVILIMSTQFAFLLMVLHQYLVVMTNLSVYGILKQDNKKQSQMVILIISTQFAFLLMVLHQYLPVRISLFVYGMLKQDIKRQNTKVIVIQSDPFPSLQIVVHQYQVVRINRFVYGMLRQVNKKPNWMVMLILSIHYAFLLVVLHWCLVVMINLSVYGMLNQVNKCYLQVMTKVLQHNFNPEYLLTMYFKKLVLFFTIPQLPQIFLIFQSTGALIFKGEFVNQSAINLRSIFKQKGGIILENQIELQLEQN</sequence>
<proteinExistence type="predicted"/>
<gene>
    <name evidence="3" type="ORF">POCTA_138.1.T0340257</name>
</gene>
<feature type="transmembrane region" description="Helical" evidence="2">
    <location>
        <begin position="535"/>
        <end position="559"/>
    </location>
</feature>
<dbReference type="EMBL" id="CAJJDP010000034">
    <property type="protein sequence ID" value="CAD8157971.1"/>
    <property type="molecule type" value="Genomic_DNA"/>
</dbReference>
<dbReference type="PANTHER" id="PTHR45333">
    <property type="entry name" value="MEMBRANE PROTEIN-RELATED"/>
    <property type="match status" value="1"/>
</dbReference>
<dbReference type="PANTHER" id="PTHR45333:SF1">
    <property type="entry name" value="CHROMOSOME UNDETERMINED SCAFFOLD_625, WHOLE GENOME SHOTGUN SEQUENCE"/>
    <property type="match status" value="1"/>
</dbReference>
<dbReference type="AlphaFoldDB" id="A0A8S1TVQ4"/>
<organism evidence="3 4">
    <name type="scientific">Paramecium octaurelia</name>
    <dbReference type="NCBI Taxonomy" id="43137"/>
    <lineage>
        <taxon>Eukaryota</taxon>
        <taxon>Sar</taxon>
        <taxon>Alveolata</taxon>
        <taxon>Ciliophora</taxon>
        <taxon>Intramacronucleata</taxon>
        <taxon>Oligohymenophorea</taxon>
        <taxon>Peniculida</taxon>
        <taxon>Parameciidae</taxon>
        <taxon>Paramecium</taxon>
    </lineage>
</organism>
<reference evidence="3" key="1">
    <citation type="submission" date="2021-01" db="EMBL/GenBank/DDBJ databases">
        <authorList>
            <consortium name="Genoscope - CEA"/>
            <person name="William W."/>
        </authorList>
    </citation>
    <scope>NUCLEOTIDE SEQUENCE</scope>
</reference>
<keyword evidence="1" id="KW-0853">WD repeat</keyword>
<dbReference type="OrthoDB" id="323448at2759"/>
<dbReference type="Pfam" id="PF00400">
    <property type="entry name" value="WD40"/>
    <property type="match status" value="2"/>
</dbReference>
<evidence type="ECO:0000256" key="2">
    <source>
        <dbReference type="SAM" id="Phobius"/>
    </source>
</evidence>
<feature type="repeat" description="WD" evidence="1">
    <location>
        <begin position="260"/>
        <end position="294"/>
    </location>
</feature>
<evidence type="ECO:0008006" key="5">
    <source>
        <dbReference type="Google" id="ProtNLM"/>
    </source>
</evidence>
<dbReference type="Proteomes" id="UP000683925">
    <property type="component" value="Unassembled WGS sequence"/>
</dbReference>
<dbReference type="PROSITE" id="PS50082">
    <property type="entry name" value="WD_REPEATS_2"/>
    <property type="match status" value="2"/>
</dbReference>
<accession>A0A8S1TVQ4</accession>
<dbReference type="SMART" id="SM00320">
    <property type="entry name" value="WD40"/>
    <property type="match status" value="3"/>
</dbReference>
<keyword evidence="2" id="KW-1133">Transmembrane helix</keyword>
<dbReference type="InterPro" id="IPR001646">
    <property type="entry name" value="5peptide_repeat"/>
</dbReference>
<keyword evidence="4" id="KW-1185">Reference proteome</keyword>
<evidence type="ECO:0000256" key="1">
    <source>
        <dbReference type="PROSITE-ProRule" id="PRU00221"/>
    </source>
</evidence>
<protein>
    <recommendedName>
        <fullName evidence="5">WD domain, G-beta repeat protein</fullName>
    </recommendedName>
</protein>
<dbReference type="Pfam" id="PF00805">
    <property type="entry name" value="Pentapeptide"/>
    <property type="match status" value="1"/>
</dbReference>
<dbReference type="InterPro" id="IPR001680">
    <property type="entry name" value="WD40_rpt"/>
</dbReference>
<keyword evidence="2" id="KW-0812">Transmembrane</keyword>
<keyword evidence="2" id="KW-0472">Membrane</keyword>
<evidence type="ECO:0000313" key="4">
    <source>
        <dbReference type="Proteomes" id="UP000683925"/>
    </source>
</evidence>
<comment type="caution">
    <text evidence="3">The sequence shown here is derived from an EMBL/GenBank/DDBJ whole genome shotgun (WGS) entry which is preliminary data.</text>
</comment>
<feature type="repeat" description="WD" evidence="1">
    <location>
        <begin position="178"/>
        <end position="219"/>
    </location>
</feature>
<dbReference type="PROSITE" id="PS50294">
    <property type="entry name" value="WD_REPEATS_REGION"/>
    <property type="match status" value="1"/>
</dbReference>
<evidence type="ECO:0000313" key="3">
    <source>
        <dbReference type="EMBL" id="CAD8157971.1"/>
    </source>
</evidence>
<feature type="transmembrane region" description="Helical" evidence="2">
    <location>
        <begin position="470"/>
        <end position="495"/>
    </location>
</feature>
<feature type="transmembrane region" description="Helical" evidence="2">
    <location>
        <begin position="385"/>
        <end position="403"/>
    </location>
</feature>
<name>A0A8S1TVQ4_PAROT</name>
<feature type="transmembrane region" description="Helical" evidence="2">
    <location>
        <begin position="345"/>
        <end position="365"/>
    </location>
</feature>